<dbReference type="Proteomes" id="UP001489004">
    <property type="component" value="Unassembled WGS sequence"/>
</dbReference>
<comment type="caution">
    <text evidence="1">The sequence shown here is derived from an EMBL/GenBank/DDBJ whole genome shotgun (WGS) entry which is preliminary data.</text>
</comment>
<evidence type="ECO:0000313" key="1">
    <source>
        <dbReference type="EMBL" id="KAK9818072.1"/>
    </source>
</evidence>
<gene>
    <name evidence="1" type="ORF">WJX72_006666</name>
</gene>
<proteinExistence type="predicted"/>
<dbReference type="EMBL" id="JALJOR010000004">
    <property type="protein sequence ID" value="KAK9818072.1"/>
    <property type="molecule type" value="Genomic_DNA"/>
</dbReference>
<reference evidence="1 2" key="1">
    <citation type="journal article" date="2024" name="Nat. Commun.">
        <title>Phylogenomics reveals the evolutionary origins of lichenization in chlorophyte algae.</title>
        <authorList>
            <person name="Puginier C."/>
            <person name="Libourel C."/>
            <person name="Otte J."/>
            <person name="Skaloud P."/>
            <person name="Haon M."/>
            <person name="Grisel S."/>
            <person name="Petersen M."/>
            <person name="Berrin J.G."/>
            <person name="Delaux P.M."/>
            <person name="Dal Grande F."/>
            <person name="Keller J."/>
        </authorList>
    </citation>
    <scope>NUCLEOTIDE SEQUENCE [LARGE SCALE GENOMIC DNA]</scope>
    <source>
        <strain evidence="1 2">SAG 2043</strain>
    </source>
</reference>
<evidence type="ECO:0008006" key="3">
    <source>
        <dbReference type="Google" id="ProtNLM"/>
    </source>
</evidence>
<name>A0AAW1Q9C3_9CHLO</name>
<sequence>MLFGSATREAGGLEAPKQRLGALRHATAHVRLNPPVLPPTAKPAHIQPRVAILNAVFYHTEVVVAVMQAVLATGANLTVFADPRGSLFKTMWEVVTPWCPTTPELLRPWQELEPELCDYDVIIWTTFPMGHHELGEKLVKQRCQRAQQWLFVIHDAMELSTEDLSWGPPEHKQRVHAILKAAPSSHALGIAPHVVAAIKEQLTQHDIHIPVSLFNPVYDINIGEVPQQRSGFIIQGSIDNKRRNYSGVWDAVVAKQELLNDPAFLLRLVGAFYPNKTFDVPPEIAPKLELGKNLEFKEYYRRLARSLAVLPAFATEGYYQNTASSTIGASLVTRTPIVADAKLLSAYSSLNETCVYLQAPGETYADTMLRILRMPQAQRDEVHRQLDATRQRMLAENAQFMTGIVHGQRQPPRNKART</sequence>
<keyword evidence="2" id="KW-1185">Reference proteome</keyword>
<organism evidence="1 2">
    <name type="scientific">[Myrmecia] bisecta</name>
    <dbReference type="NCBI Taxonomy" id="41462"/>
    <lineage>
        <taxon>Eukaryota</taxon>
        <taxon>Viridiplantae</taxon>
        <taxon>Chlorophyta</taxon>
        <taxon>core chlorophytes</taxon>
        <taxon>Trebouxiophyceae</taxon>
        <taxon>Trebouxiales</taxon>
        <taxon>Trebouxiaceae</taxon>
        <taxon>Myrmecia</taxon>
    </lineage>
</organism>
<dbReference type="AlphaFoldDB" id="A0AAW1Q9C3"/>
<evidence type="ECO:0000313" key="2">
    <source>
        <dbReference type="Proteomes" id="UP001489004"/>
    </source>
</evidence>
<accession>A0AAW1Q9C3</accession>
<protein>
    <recommendedName>
        <fullName evidence="3">Glycosyltransferase</fullName>
    </recommendedName>
</protein>